<dbReference type="HOGENOM" id="CLU_063612_0_0_11"/>
<dbReference type="Pfam" id="PF00877">
    <property type="entry name" value="NLPC_P60"/>
    <property type="match status" value="1"/>
</dbReference>
<gene>
    <name evidence="7" type="ordered locus">Acel_0846</name>
</gene>
<dbReference type="InParanoid" id="A0LT59"/>
<dbReference type="PROSITE" id="PS00922">
    <property type="entry name" value="TRANSGLYCOSYLASE"/>
    <property type="match status" value="1"/>
</dbReference>
<dbReference type="PROSITE" id="PS51935">
    <property type="entry name" value="NLPC_P60"/>
    <property type="match status" value="1"/>
</dbReference>
<keyword evidence="3" id="KW-0645">Protease</keyword>
<dbReference type="InterPro" id="IPR000064">
    <property type="entry name" value="NLP_P60_dom"/>
</dbReference>
<dbReference type="InterPro" id="IPR008258">
    <property type="entry name" value="Transglycosylase_SLT_dom_1"/>
</dbReference>
<dbReference type="KEGG" id="ace:Acel_0846"/>
<dbReference type="RefSeq" id="WP_011719682.1">
    <property type="nucleotide sequence ID" value="NC_008578.1"/>
</dbReference>
<dbReference type="STRING" id="351607.Acel_0846"/>
<protein>
    <submittedName>
        <fullName evidence="7">Lytic transglycosylase, catalytic</fullName>
    </submittedName>
</protein>
<dbReference type="AlphaFoldDB" id="A0LT59"/>
<evidence type="ECO:0000313" key="8">
    <source>
        <dbReference type="Proteomes" id="UP000008221"/>
    </source>
</evidence>
<comment type="similarity">
    <text evidence="2">Belongs to the transglycosylase Slt family.</text>
</comment>
<name>A0LT59_ACIC1</name>
<proteinExistence type="inferred from homology"/>
<dbReference type="SUPFAM" id="SSF53955">
    <property type="entry name" value="Lysozyme-like"/>
    <property type="match status" value="1"/>
</dbReference>
<dbReference type="eggNOG" id="COG0741">
    <property type="taxonomic scope" value="Bacteria"/>
</dbReference>
<keyword evidence="5" id="KW-0788">Thiol protease</keyword>
<dbReference type="CDD" id="cd00254">
    <property type="entry name" value="LT-like"/>
    <property type="match status" value="1"/>
</dbReference>
<dbReference type="GO" id="GO:0008933">
    <property type="term" value="F:peptidoglycan lytic transglycosylase activity"/>
    <property type="evidence" value="ECO:0007669"/>
    <property type="project" value="InterPro"/>
</dbReference>
<reference evidence="7 8" key="1">
    <citation type="journal article" date="2009" name="Genome Res.">
        <title>Complete genome of the cellulolytic thermophile Acidothermus cellulolyticus 11B provides insights into its ecophysiological and evolutionary adaptations.</title>
        <authorList>
            <person name="Barabote R.D."/>
            <person name="Xie G."/>
            <person name="Leu D.H."/>
            <person name="Normand P."/>
            <person name="Necsulea A."/>
            <person name="Daubin V."/>
            <person name="Medigue C."/>
            <person name="Adney W.S."/>
            <person name="Xu X.C."/>
            <person name="Lapidus A."/>
            <person name="Parales R.E."/>
            <person name="Detter C."/>
            <person name="Pujic P."/>
            <person name="Bruce D."/>
            <person name="Lavire C."/>
            <person name="Challacombe J.F."/>
            <person name="Brettin T.S."/>
            <person name="Berry A.M."/>
        </authorList>
    </citation>
    <scope>NUCLEOTIDE SEQUENCE [LARGE SCALE GENOMIC DNA]</scope>
    <source>
        <strain evidence="8">ATCC 43068 / DSM 8971 / 11B</strain>
    </source>
</reference>
<dbReference type="InterPro" id="IPR038765">
    <property type="entry name" value="Papain-like_cys_pep_sf"/>
</dbReference>
<dbReference type="PANTHER" id="PTHR47359">
    <property type="entry name" value="PEPTIDOGLYCAN DL-ENDOPEPTIDASE CWLO"/>
    <property type="match status" value="1"/>
</dbReference>
<dbReference type="Gene3D" id="3.90.1720.10">
    <property type="entry name" value="endopeptidase domain like (from Nostoc punctiforme)"/>
    <property type="match status" value="1"/>
</dbReference>
<keyword evidence="4" id="KW-0378">Hydrolase</keyword>
<comment type="similarity">
    <text evidence="1">Belongs to the peptidase C40 family.</text>
</comment>
<dbReference type="SUPFAM" id="SSF54001">
    <property type="entry name" value="Cysteine proteinases"/>
    <property type="match status" value="1"/>
</dbReference>
<dbReference type="GO" id="GO:0000270">
    <property type="term" value="P:peptidoglycan metabolic process"/>
    <property type="evidence" value="ECO:0007669"/>
    <property type="project" value="InterPro"/>
</dbReference>
<dbReference type="Gene3D" id="1.10.530.10">
    <property type="match status" value="1"/>
</dbReference>
<dbReference type="Proteomes" id="UP000008221">
    <property type="component" value="Chromosome"/>
</dbReference>
<evidence type="ECO:0000256" key="1">
    <source>
        <dbReference type="ARBA" id="ARBA00007074"/>
    </source>
</evidence>
<dbReference type="GO" id="GO:0006508">
    <property type="term" value="P:proteolysis"/>
    <property type="evidence" value="ECO:0007669"/>
    <property type="project" value="UniProtKB-KW"/>
</dbReference>
<evidence type="ECO:0000256" key="3">
    <source>
        <dbReference type="ARBA" id="ARBA00022670"/>
    </source>
</evidence>
<dbReference type="GO" id="GO:0008234">
    <property type="term" value="F:cysteine-type peptidase activity"/>
    <property type="evidence" value="ECO:0007669"/>
    <property type="project" value="UniProtKB-KW"/>
</dbReference>
<dbReference type="InterPro" id="IPR000189">
    <property type="entry name" value="Transglyc_AS"/>
</dbReference>
<dbReference type="eggNOG" id="COG0791">
    <property type="taxonomic scope" value="Bacteria"/>
</dbReference>
<dbReference type="GO" id="GO:0016020">
    <property type="term" value="C:membrane"/>
    <property type="evidence" value="ECO:0007669"/>
    <property type="project" value="InterPro"/>
</dbReference>
<dbReference type="InterPro" id="IPR051794">
    <property type="entry name" value="PG_Endopeptidase_C40"/>
</dbReference>
<dbReference type="Pfam" id="PF01464">
    <property type="entry name" value="SLT"/>
    <property type="match status" value="1"/>
</dbReference>
<dbReference type="InterPro" id="IPR023346">
    <property type="entry name" value="Lysozyme-like_dom_sf"/>
</dbReference>
<sequence length="325" mass="32880">MSIVNDVQTRVAAITELLAAVSPPPAVSGEFSSVLAAVAAPSASDMSTQPSSSSVTGADIVADAFRYLGVPYRYGGTDPRTGLDCSALVQRVYQDVGIALPRSSQQQATVGVAVPSLAQAQPGDLVCFGDPATHIGIYVGNGKMIVAPHTGTVVQVQDITVPPTTIRRVVAGASLFSGVPVDRPVALSATGAGSSSSDTSGGAYAALFDAAERRYGLPTGLLAAVAKVESKFQPDAVSPAGAVGLMQLMPGTAAALGVDPRDPAQAIDGAARLLAGELAKYGSLPLALAAYNAGGPAVDRYNGIPPYPETQQYVQKVLATMSEGL</sequence>
<keyword evidence="8" id="KW-1185">Reference proteome</keyword>
<dbReference type="CAZy" id="GH23">
    <property type="family name" value="Glycoside Hydrolase Family 23"/>
</dbReference>
<evidence type="ECO:0000256" key="5">
    <source>
        <dbReference type="ARBA" id="ARBA00022807"/>
    </source>
</evidence>
<evidence type="ECO:0000313" key="7">
    <source>
        <dbReference type="EMBL" id="ABK52619.1"/>
    </source>
</evidence>
<evidence type="ECO:0000256" key="2">
    <source>
        <dbReference type="ARBA" id="ARBA00007734"/>
    </source>
</evidence>
<evidence type="ECO:0000256" key="4">
    <source>
        <dbReference type="ARBA" id="ARBA00022801"/>
    </source>
</evidence>
<dbReference type="EMBL" id="CP000481">
    <property type="protein sequence ID" value="ABK52619.1"/>
    <property type="molecule type" value="Genomic_DNA"/>
</dbReference>
<organism evidence="7 8">
    <name type="scientific">Acidothermus cellulolyticus (strain ATCC 43068 / DSM 8971 / 11B)</name>
    <dbReference type="NCBI Taxonomy" id="351607"/>
    <lineage>
        <taxon>Bacteria</taxon>
        <taxon>Bacillati</taxon>
        <taxon>Actinomycetota</taxon>
        <taxon>Actinomycetes</taxon>
        <taxon>Acidothermales</taxon>
        <taxon>Acidothermaceae</taxon>
        <taxon>Acidothermus</taxon>
    </lineage>
</organism>
<evidence type="ECO:0000259" key="6">
    <source>
        <dbReference type="PROSITE" id="PS51935"/>
    </source>
</evidence>
<dbReference type="PANTHER" id="PTHR47359:SF3">
    <property type="entry name" value="NLP_P60 DOMAIN-CONTAINING PROTEIN-RELATED"/>
    <property type="match status" value="1"/>
</dbReference>
<accession>A0LT59</accession>
<feature type="domain" description="NlpC/P60" evidence="6">
    <location>
        <begin position="54"/>
        <end position="177"/>
    </location>
</feature>